<dbReference type="RefSeq" id="WP_117610576.1">
    <property type="nucleotide sequence ID" value="NZ_CP103094.1"/>
</dbReference>
<protein>
    <submittedName>
        <fullName evidence="1">Uncharacterized protein</fullName>
    </submittedName>
</protein>
<proteinExistence type="predicted"/>
<reference evidence="1 2" key="1">
    <citation type="journal article" date="2019" name="Nat. Med.">
        <title>A library of human gut bacterial isolates paired with longitudinal multiomics data enables mechanistic microbiome research.</title>
        <authorList>
            <person name="Poyet M."/>
            <person name="Groussin M."/>
            <person name="Gibbons S.M."/>
            <person name="Avila-Pacheco J."/>
            <person name="Jiang X."/>
            <person name="Kearney S.M."/>
            <person name="Perrotta A.R."/>
            <person name="Berdy B."/>
            <person name="Zhao S."/>
            <person name="Lieberman T.D."/>
            <person name="Swanson P.K."/>
            <person name="Smith M."/>
            <person name="Roesemann S."/>
            <person name="Alexander J.E."/>
            <person name="Rich S.A."/>
            <person name="Livny J."/>
            <person name="Vlamakis H."/>
            <person name="Clish C."/>
            <person name="Bullock K."/>
            <person name="Deik A."/>
            <person name="Scott J."/>
            <person name="Pierce K.A."/>
            <person name="Xavier R.J."/>
            <person name="Alm E.J."/>
        </authorList>
    </citation>
    <scope>NUCLEOTIDE SEQUENCE [LARGE SCALE GENOMIC DNA]</scope>
    <source>
        <strain evidence="1 2">BIOML-A74</strain>
    </source>
</reference>
<name>A0A7J5NYR0_9BACE</name>
<evidence type="ECO:0000313" key="1">
    <source>
        <dbReference type="EMBL" id="KAB6083235.1"/>
    </source>
</evidence>
<organism evidence="1 2">
    <name type="scientific">Bacteroides xylanisolvens</name>
    <dbReference type="NCBI Taxonomy" id="371601"/>
    <lineage>
        <taxon>Bacteria</taxon>
        <taxon>Pseudomonadati</taxon>
        <taxon>Bacteroidota</taxon>
        <taxon>Bacteroidia</taxon>
        <taxon>Bacteroidales</taxon>
        <taxon>Bacteroidaceae</taxon>
        <taxon>Bacteroides</taxon>
    </lineage>
</organism>
<keyword evidence="2" id="KW-1185">Reference proteome</keyword>
<dbReference type="EMBL" id="WDES01000043">
    <property type="protein sequence ID" value="KAB6083235.1"/>
    <property type="molecule type" value="Genomic_DNA"/>
</dbReference>
<gene>
    <name evidence="1" type="ORF">GA574_20320</name>
</gene>
<dbReference type="AlphaFoldDB" id="A0A7J5NYR0"/>
<evidence type="ECO:0000313" key="2">
    <source>
        <dbReference type="Proteomes" id="UP000435059"/>
    </source>
</evidence>
<dbReference type="Proteomes" id="UP000435059">
    <property type="component" value="Unassembled WGS sequence"/>
</dbReference>
<accession>A0A7J5NYR0</accession>
<comment type="caution">
    <text evidence="1">The sequence shown here is derived from an EMBL/GenBank/DDBJ whole genome shotgun (WGS) entry which is preliminary data.</text>
</comment>
<sequence length="82" mass="9517">MDKEEIVGLTKQLDRFCDYATKGLYEVFQIIQKKDSSARMNTDLTLVTKLNSQDTDVLRYTTYLKVLREARSAMRAIESSFN</sequence>